<feature type="compositionally biased region" description="Basic and acidic residues" evidence="1">
    <location>
        <begin position="404"/>
        <end position="472"/>
    </location>
</feature>
<organism evidence="3 4">
    <name type="scientific">Pochonia chlamydosporia 170</name>
    <dbReference type="NCBI Taxonomy" id="1380566"/>
    <lineage>
        <taxon>Eukaryota</taxon>
        <taxon>Fungi</taxon>
        <taxon>Dikarya</taxon>
        <taxon>Ascomycota</taxon>
        <taxon>Pezizomycotina</taxon>
        <taxon>Sordariomycetes</taxon>
        <taxon>Hypocreomycetidae</taxon>
        <taxon>Hypocreales</taxon>
        <taxon>Clavicipitaceae</taxon>
        <taxon>Pochonia</taxon>
    </lineage>
</organism>
<feature type="compositionally biased region" description="Basic and acidic residues" evidence="1">
    <location>
        <begin position="866"/>
        <end position="891"/>
    </location>
</feature>
<feature type="compositionally biased region" description="Basic residues" evidence="1">
    <location>
        <begin position="993"/>
        <end position="1003"/>
    </location>
</feature>
<dbReference type="PANTHER" id="PTHR42081:SF1">
    <property type="entry name" value="ZINC FINGER PROTEIN DHHC DOMAIN CONTAINING PROTEIN"/>
    <property type="match status" value="1"/>
</dbReference>
<comment type="caution">
    <text evidence="3">The sequence shown here is derived from an EMBL/GenBank/DDBJ whole genome shotgun (WGS) entry which is preliminary data.</text>
</comment>
<accession>A0A179FNT8</accession>
<dbReference type="OrthoDB" id="5418088at2759"/>
<evidence type="ECO:0000259" key="2">
    <source>
        <dbReference type="Pfam" id="PF26118"/>
    </source>
</evidence>
<dbReference type="EMBL" id="LSBJ02000004">
    <property type="protein sequence ID" value="OAQ67017.1"/>
    <property type="molecule type" value="Genomic_DNA"/>
</dbReference>
<protein>
    <submittedName>
        <fullName evidence="3">Zinc finger protein dhhc domain-containing protein</fullName>
    </submittedName>
</protein>
<dbReference type="PANTHER" id="PTHR42081">
    <property type="entry name" value="ZINC FINGER PROTEIN DHHC DOMAIN CONTAINING PROTEIN"/>
    <property type="match status" value="1"/>
</dbReference>
<feature type="region of interest" description="Disordered" evidence="1">
    <location>
        <begin position="856"/>
        <end position="1016"/>
    </location>
</feature>
<dbReference type="Proteomes" id="UP000078397">
    <property type="component" value="Unassembled WGS sequence"/>
</dbReference>
<reference evidence="3 4" key="1">
    <citation type="journal article" date="2016" name="PLoS Pathog.">
        <title>Biosynthesis of antibiotic leucinostatins in bio-control fungus Purpureocillium lilacinum and their inhibition on phytophthora revealed by genome mining.</title>
        <authorList>
            <person name="Wang G."/>
            <person name="Liu Z."/>
            <person name="Lin R."/>
            <person name="Li E."/>
            <person name="Mao Z."/>
            <person name="Ling J."/>
            <person name="Yang Y."/>
            <person name="Yin W.B."/>
            <person name="Xie B."/>
        </authorList>
    </citation>
    <scope>NUCLEOTIDE SEQUENCE [LARGE SCALE GENOMIC DNA]</scope>
    <source>
        <strain evidence="3">170</strain>
    </source>
</reference>
<dbReference type="AlphaFoldDB" id="A0A179FNT8"/>
<feature type="compositionally biased region" description="Basic and acidic residues" evidence="1">
    <location>
        <begin position="509"/>
        <end position="521"/>
    </location>
</feature>
<evidence type="ECO:0000256" key="1">
    <source>
        <dbReference type="SAM" id="MobiDB-lite"/>
    </source>
</evidence>
<gene>
    <name evidence="3" type="ORF">VFPPC_08485</name>
</gene>
<name>A0A179FNT8_METCM</name>
<feature type="compositionally biased region" description="Basic and acidic residues" evidence="1">
    <location>
        <begin position="792"/>
        <end position="803"/>
    </location>
</feature>
<feature type="compositionally biased region" description="Low complexity" evidence="1">
    <location>
        <begin position="116"/>
        <end position="129"/>
    </location>
</feature>
<feature type="compositionally biased region" description="Basic and acidic residues" evidence="1">
    <location>
        <begin position="908"/>
        <end position="992"/>
    </location>
</feature>
<dbReference type="STRING" id="1380566.A0A179FNT8"/>
<proteinExistence type="predicted"/>
<dbReference type="GeneID" id="28851181"/>
<feature type="compositionally biased region" description="Low complexity" evidence="1">
    <location>
        <begin position="142"/>
        <end position="164"/>
    </location>
</feature>
<dbReference type="Pfam" id="PF26118">
    <property type="entry name" value="DUF8035"/>
    <property type="match status" value="1"/>
</dbReference>
<feature type="region of interest" description="Disordered" evidence="1">
    <location>
        <begin position="47"/>
        <end position="207"/>
    </location>
</feature>
<feature type="compositionally biased region" description="Basic and acidic residues" evidence="1">
    <location>
        <begin position="719"/>
        <end position="744"/>
    </location>
</feature>
<feature type="compositionally biased region" description="Basic and acidic residues" evidence="1">
    <location>
        <begin position="693"/>
        <end position="712"/>
    </location>
</feature>
<feature type="compositionally biased region" description="Polar residues" evidence="1">
    <location>
        <begin position="260"/>
        <end position="276"/>
    </location>
</feature>
<keyword evidence="4" id="KW-1185">Reference proteome</keyword>
<feature type="region of interest" description="Disordered" evidence="1">
    <location>
        <begin position="1"/>
        <end position="23"/>
    </location>
</feature>
<dbReference type="InterPro" id="IPR058348">
    <property type="entry name" value="DUF8035"/>
</dbReference>
<sequence length="1016" mass="118055">MSERYPGYVPTPSGRSPTFNPARASMPTSVGYSSMYAGDMHVMPSAGQRHYTTPRGYSTSTTASGVPTTTRTYAVTQDPRASSKTRDGSRTRRSTLDSTSRPPVIITTTHLDRPYGSSSHSAHPRSGSPVRDEYRASDGQVYSQPASSIRSRSAARPYYASSGDDYGRYRDRADSHLTSRDLEAYRNSRPSVVYPSDPRHSTAAIDYGDEGYQYTNAGELVRYDLDQSKPSRSRKHERHDSVDTGYYRPNVDYDLDRRNLNVNTSHDLNRTHNASSRQHEGRGGPPPSTRGFDKINRGYDSRDVPPAAPVPPSPTTATAQLEVPGGSGSSRRPRPLSLHQDGGLRSSHHDEFYRSREDERAMRDLRDRERDQDLERRSDHPRFHDDSVAARGFGIRTDLLNPPEEVKERLREARSDDPRKRSDEDVRYGAERDRESDRWNRHDPIDDRRDRRQAKRESDEESQDQDRSRTRETLASGVGAVATAAGLAASSRSGDKKDQVSPGPRRRRSPPEDRSTRREDILGQDPRQSFERISQPVREKEPAREREPLREKEPLREQDPIRERIPPPEREVFLDKEPFREPEQIREKEPLRDREAAPVKEPREPGADLDREPARERPREKQPARDEMHEDGSFERRRPEPVSRANGEPGRLTGSDSDDTKKSYKRGRASHGFNPNDASDLKQLKEQLASMEISDRRQEKESERPTPKEKSRARSPSPSKERLPEGSSRDSSREKPQDESRGREIVAPASDARQVRLVSPPKDKSDGKPLKGILKQPKVSFPEEANPVREGVAPHKEDKKLKEAPPGARWTKINRKIVNPEALTIGKERFEVRDDFVIVLRVLSKEEIQAYAAATQVLRERRRNKHEGENEGDAERGKEREAEREEGDKEDRHRHRRRRGSDEEESEDQQRERNRDRDRDRERDRDRDRDRERERDKERDRDRDRERERERDRPRDRDRDRERDREYERDGDRRRHYRREEPVEYESRPREDHHHHHHHNNHRSFRDRERELEAKD</sequence>
<feature type="compositionally biased region" description="Basic and acidic residues" evidence="1">
    <location>
        <begin position="537"/>
        <end position="641"/>
    </location>
</feature>
<evidence type="ECO:0000313" key="4">
    <source>
        <dbReference type="Proteomes" id="UP000078397"/>
    </source>
</evidence>
<feature type="compositionally biased region" description="Low complexity" evidence="1">
    <location>
        <begin position="473"/>
        <end position="491"/>
    </location>
</feature>
<feature type="region of interest" description="Disordered" evidence="1">
    <location>
        <begin position="225"/>
        <end position="807"/>
    </location>
</feature>
<feature type="compositionally biased region" description="Basic and acidic residues" evidence="1">
    <location>
        <begin position="347"/>
        <end position="388"/>
    </location>
</feature>
<feature type="domain" description="DUF8035" evidence="2">
    <location>
        <begin position="808"/>
        <end position="861"/>
    </location>
</feature>
<feature type="compositionally biased region" description="Basic and acidic residues" evidence="1">
    <location>
        <begin position="1004"/>
        <end position="1016"/>
    </location>
</feature>
<dbReference type="RefSeq" id="XP_018144104.1">
    <property type="nucleotide sequence ID" value="XM_018287187.1"/>
</dbReference>
<feature type="compositionally biased region" description="Low complexity" evidence="1">
    <location>
        <begin position="58"/>
        <end position="72"/>
    </location>
</feature>
<feature type="compositionally biased region" description="Basic and acidic residues" evidence="1">
    <location>
        <begin position="291"/>
        <end position="303"/>
    </location>
</feature>
<evidence type="ECO:0000313" key="3">
    <source>
        <dbReference type="EMBL" id="OAQ67017.1"/>
    </source>
</evidence>
<dbReference type="KEGG" id="pchm:VFPPC_08485"/>
<feature type="compositionally biased region" description="Basic and acidic residues" evidence="1">
    <location>
        <begin position="165"/>
        <end position="186"/>
    </location>
</feature>